<accession>A0A9Q1RJC7</accession>
<keyword evidence="2" id="KW-1185">Reference proteome</keyword>
<sequence length="123" mass="13387">MCENVECSTVGLSTVELPTEVSNEDVKKMSIIFSGVIPKVLPVIAIPFKSVPCGADTIAEDIYGESVDCGGQIDKPNGSEKEYLDVELEEIVSLAYFIVEGATNIETPDDAQQPHEEKKLFLH</sequence>
<dbReference type="Proteomes" id="UP001152561">
    <property type="component" value="Unassembled WGS sequence"/>
</dbReference>
<dbReference type="AlphaFoldDB" id="A0A9Q1RJC7"/>
<dbReference type="EMBL" id="JAJAGQ010000007">
    <property type="protein sequence ID" value="KAJ8558361.1"/>
    <property type="molecule type" value="Genomic_DNA"/>
</dbReference>
<name>A0A9Q1RJC7_9SOLA</name>
<protein>
    <submittedName>
        <fullName evidence="1">Uncharacterized protein</fullName>
    </submittedName>
</protein>
<evidence type="ECO:0000313" key="2">
    <source>
        <dbReference type="Proteomes" id="UP001152561"/>
    </source>
</evidence>
<evidence type="ECO:0000313" key="1">
    <source>
        <dbReference type="EMBL" id="KAJ8558361.1"/>
    </source>
</evidence>
<proteinExistence type="predicted"/>
<reference evidence="2" key="1">
    <citation type="journal article" date="2023" name="Proc. Natl. Acad. Sci. U.S.A.">
        <title>Genomic and structural basis for evolution of tropane alkaloid biosynthesis.</title>
        <authorList>
            <person name="Wanga Y.-J."/>
            <person name="Taina T."/>
            <person name="Yua J.-Y."/>
            <person name="Lia J."/>
            <person name="Xua B."/>
            <person name="Chenc J."/>
            <person name="D'Auriad J.C."/>
            <person name="Huanga J.-P."/>
            <person name="Huanga S.-X."/>
        </authorList>
    </citation>
    <scope>NUCLEOTIDE SEQUENCE [LARGE SCALE GENOMIC DNA]</scope>
    <source>
        <strain evidence="2">cv. KIB-2019</strain>
    </source>
</reference>
<gene>
    <name evidence="1" type="ORF">K7X08_005127</name>
</gene>
<comment type="caution">
    <text evidence="1">The sequence shown here is derived from an EMBL/GenBank/DDBJ whole genome shotgun (WGS) entry which is preliminary data.</text>
</comment>
<organism evidence="1 2">
    <name type="scientific">Anisodus acutangulus</name>
    <dbReference type="NCBI Taxonomy" id="402998"/>
    <lineage>
        <taxon>Eukaryota</taxon>
        <taxon>Viridiplantae</taxon>
        <taxon>Streptophyta</taxon>
        <taxon>Embryophyta</taxon>
        <taxon>Tracheophyta</taxon>
        <taxon>Spermatophyta</taxon>
        <taxon>Magnoliopsida</taxon>
        <taxon>eudicotyledons</taxon>
        <taxon>Gunneridae</taxon>
        <taxon>Pentapetalae</taxon>
        <taxon>asterids</taxon>
        <taxon>lamiids</taxon>
        <taxon>Solanales</taxon>
        <taxon>Solanaceae</taxon>
        <taxon>Solanoideae</taxon>
        <taxon>Hyoscyameae</taxon>
        <taxon>Anisodus</taxon>
    </lineage>
</organism>